<comment type="caution">
    <text evidence="1">The sequence shown here is derived from an EMBL/GenBank/DDBJ whole genome shotgun (WGS) entry which is preliminary data.</text>
</comment>
<dbReference type="InParanoid" id="A0A1E1K213"/>
<dbReference type="InterPro" id="IPR011009">
    <property type="entry name" value="Kinase-like_dom_sf"/>
</dbReference>
<dbReference type="EMBL" id="FJUW01000005">
    <property type="protein sequence ID" value="CZS92031.1"/>
    <property type="molecule type" value="Genomic_DNA"/>
</dbReference>
<organism evidence="1 2">
    <name type="scientific">Rhynchosporium graminicola</name>
    <dbReference type="NCBI Taxonomy" id="2792576"/>
    <lineage>
        <taxon>Eukaryota</taxon>
        <taxon>Fungi</taxon>
        <taxon>Dikarya</taxon>
        <taxon>Ascomycota</taxon>
        <taxon>Pezizomycotina</taxon>
        <taxon>Leotiomycetes</taxon>
        <taxon>Helotiales</taxon>
        <taxon>Ploettnerulaceae</taxon>
        <taxon>Rhynchosporium</taxon>
    </lineage>
</organism>
<evidence type="ECO:0000313" key="2">
    <source>
        <dbReference type="Proteomes" id="UP000178129"/>
    </source>
</evidence>
<sequence>MPHHLFYWPQYPSSISGPFKTELNLVQGLSSKSHLTAQQNKRPPHLSEFFGARLSRDLAKSDRMPVFSHSDLQRKNILVERIQISEKEQFRIKLVDWESAGWYPAYWEYVAAFFAFKWDDDWSVRVEDIVDAWPAEAAMMKLIYQDLWL</sequence>
<dbReference type="SUPFAM" id="SSF56112">
    <property type="entry name" value="Protein kinase-like (PK-like)"/>
    <property type="match status" value="1"/>
</dbReference>
<dbReference type="Proteomes" id="UP000178129">
    <property type="component" value="Unassembled WGS sequence"/>
</dbReference>
<dbReference type="Gene3D" id="3.90.1200.10">
    <property type="match status" value="1"/>
</dbReference>
<dbReference type="PANTHER" id="PTHR21310">
    <property type="entry name" value="AMINOGLYCOSIDE PHOSPHOTRANSFERASE-RELATED-RELATED"/>
    <property type="match status" value="1"/>
</dbReference>
<dbReference type="PANTHER" id="PTHR21310:SF48">
    <property type="entry name" value="AMINOGLYCOSIDE PHOSPHOTRANSFERASE DOMAIN-CONTAINING PROTEIN"/>
    <property type="match status" value="1"/>
</dbReference>
<dbReference type="AlphaFoldDB" id="A0A1E1K213"/>
<reference evidence="2" key="1">
    <citation type="submission" date="2016-03" db="EMBL/GenBank/DDBJ databases">
        <authorList>
            <person name="Ploux O."/>
        </authorList>
    </citation>
    <scope>NUCLEOTIDE SEQUENCE [LARGE SCALE GENOMIC DNA]</scope>
    <source>
        <strain evidence="2">UK7</strain>
    </source>
</reference>
<dbReference type="InterPro" id="IPR051678">
    <property type="entry name" value="AGP_Transferase"/>
</dbReference>
<gene>
    <name evidence="1" type="ORF">RCO7_10780</name>
</gene>
<keyword evidence="2" id="KW-1185">Reference proteome</keyword>
<name>A0A1E1K213_9HELO</name>
<evidence type="ECO:0000313" key="1">
    <source>
        <dbReference type="EMBL" id="CZS92031.1"/>
    </source>
</evidence>
<protein>
    <submittedName>
        <fullName evidence="1">Uncharacterized protein</fullName>
    </submittedName>
</protein>
<dbReference type="STRING" id="914237.A0A1E1K213"/>
<proteinExistence type="predicted"/>
<accession>A0A1E1K213</accession>